<evidence type="ECO:0000256" key="8">
    <source>
        <dbReference type="ARBA" id="ARBA00047599"/>
    </source>
</evidence>
<evidence type="ECO:0000256" key="7">
    <source>
        <dbReference type="ARBA" id="ARBA00023027"/>
    </source>
</evidence>
<comment type="similarity">
    <text evidence="1">Belongs to the NADH dehydrogenase family.</text>
</comment>
<evidence type="ECO:0000259" key="10">
    <source>
        <dbReference type="Pfam" id="PF22366"/>
    </source>
</evidence>
<gene>
    <name evidence="11" type="ORF">ACFFGT_02025</name>
</gene>
<dbReference type="Pfam" id="PF22366">
    <property type="entry name" value="NDH2_C"/>
    <property type="match status" value="1"/>
</dbReference>
<dbReference type="EMBL" id="JBHLTS010000004">
    <property type="protein sequence ID" value="MFC0512950.1"/>
    <property type="molecule type" value="Genomic_DNA"/>
</dbReference>
<dbReference type="SUPFAM" id="SSF51905">
    <property type="entry name" value="FAD/NAD(P)-binding domain"/>
    <property type="match status" value="2"/>
</dbReference>
<evidence type="ECO:0000256" key="2">
    <source>
        <dbReference type="ARBA" id="ARBA00012637"/>
    </source>
</evidence>
<dbReference type="GO" id="GO:0016491">
    <property type="term" value="F:oxidoreductase activity"/>
    <property type="evidence" value="ECO:0007669"/>
    <property type="project" value="UniProtKB-KW"/>
</dbReference>
<feature type="domain" description="FAD/NAD(P)-binding" evidence="9">
    <location>
        <begin position="3"/>
        <end position="325"/>
    </location>
</feature>
<sequence length="422" mass="47219">MKHVIVIGGGFGGVNLIKELAKDKNFEITLVDRNNYNFFPPLLYQVSTGFLESANISYPFRKLLRKYKNVHFRMGELEKIVPDAKVVVINSRPVQYDYLVIATGTSTNYFGMENVKRHALPMKTLSDALALRNHILERLEAASAESDPQIRQKEMNVVVAGSGPTGVEISGMLSDMKRDILGKDHPELLASGTEPHIYLVDGQDEVLKPMSDKTHAYAFKTLTEMGVDVRLGMQVKDYDGDTVVFTDGQQIDTKSLVWAAGVTGTRFEGILPESYGRGNRIIVDEYNEVLNMKNVYAIGDISLQTHESVYPGGHPQMAQIAIQQGKNLAGNLIAALKNQKLKPFKYHDKGSMAIIGRNRAVVDLPNKAHFNSALAFYMWLMVHLMSLVTASNRLTTFYNWLIAYFSRDQSLRMIIKPSDTPL</sequence>
<dbReference type="Gene3D" id="3.50.50.100">
    <property type="match status" value="1"/>
</dbReference>
<organism evidence="11 12">
    <name type="scientific">Mucilaginibacter angelicae</name>
    <dbReference type="NCBI Taxonomy" id="869718"/>
    <lineage>
        <taxon>Bacteria</taxon>
        <taxon>Pseudomonadati</taxon>
        <taxon>Bacteroidota</taxon>
        <taxon>Sphingobacteriia</taxon>
        <taxon>Sphingobacteriales</taxon>
        <taxon>Sphingobacteriaceae</taxon>
        <taxon>Mucilaginibacter</taxon>
    </lineage>
</organism>
<evidence type="ECO:0000256" key="3">
    <source>
        <dbReference type="ARBA" id="ARBA00022630"/>
    </source>
</evidence>
<dbReference type="InterPro" id="IPR036188">
    <property type="entry name" value="FAD/NAD-bd_sf"/>
</dbReference>
<evidence type="ECO:0000256" key="4">
    <source>
        <dbReference type="ARBA" id="ARBA00022827"/>
    </source>
</evidence>
<protein>
    <recommendedName>
        <fullName evidence="2">NADH:ubiquinone reductase (non-electrogenic)</fullName>
        <ecNumber evidence="2">1.6.5.9</ecNumber>
    </recommendedName>
</protein>
<evidence type="ECO:0000313" key="12">
    <source>
        <dbReference type="Proteomes" id="UP001589828"/>
    </source>
</evidence>
<reference evidence="11 12" key="1">
    <citation type="submission" date="2024-09" db="EMBL/GenBank/DDBJ databases">
        <authorList>
            <person name="Sun Q."/>
            <person name="Mori K."/>
        </authorList>
    </citation>
    <scope>NUCLEOTIDE SEQUENCE [LARGE SCALE GENOMIC DNA]</scope>
    <source>
        <strain evidence="11 12">NCAIM B.02415</strain>
    </source>
</reference>
<proteinExistence type="inferred from homology"/>
<evidence type="ECO:0000313" key="11">
    <source>
        <dbReference type="EMBL" id="MFC0512950.1"/>
    </source>
</evidence>
<dbReference type="InterPro" id="IPR045024">
    <property type="entry name" value="NDH-2"/>
</dbReference>
<evidence type="ECO:0000256" key="6">
    <source>
        <dbReference type="ARBA" id="ARBA00023002"/>
    </source>
</evidence>
<keyword evidence="4" id="KW-0274">FAD</keyword>
<feature type="domain" description="External alternative NADH-ubiquinone oxidoreductase-like C-terminal" evidence="10">
    <location>
        <begin position="349"/>
        <end position="405"/>
    </location>
</feature>
<accession>A0ABV6KZV5</accession>
<dbReference type="PRINTS" id="PR00368">
    <property type="entry name" value="FADPNR"/>
</dbReference>
<dbReference type="PANTHER" id="PTHR43706">
    <property type="entry name" value="NADH DEHYDROGENASE"/>
    <property type="match status" value="1"/>
</dbReference>
<dbReference type="Proteomes" id="UP001589828">
    <property type="component" value="Unassembled WGS sequence"/>
</dbReference>
<keyword evidence="6 11" id="KW-0560">Oxidoreductase</keyword>
<keyword evidence="7" id="KW-0520">NAD</keyword>
<dbReference type="InterPro" id="IPR054585">
    <property type="entry name" value="NDH2-like_C"/>
</dbReference>
<comment type="caution">
    <text evidence="11">The sequence shown here is derived from an EMBL/GenBank/DDBJ whole genome shotgun (WGS) entry which is preliminary data.</text>
</comment>
<dbReference type="EC" id="1.6.5.9" evidence="2"/>
<evidence type="ECO:0000259" key="9">
    <source>
        <dbReference type="Pfam" id="PF07992"/>
    </source>
</evidence>
<evidence type="ECO:0000256" key="5">
    <source>
        <dbReference type="ARBA" id="ARBA00022946"/>
    </source>
</evidence>
<dbReference type="InterPro" id="IPR023753">
    <property type="entry name" value="FAD/NAD-binding_dom"/>
</dbReference>
<dbReference type="RefSeq" id="WP_377020825.1">
    <property type="nucleotide sequence ID" value="NZ_JBHLTS010000004.1"/>
</dbReference>
<keyword evidence="5" id="KW-0809">Transit peptide</keyword>
<dbReference type="PANTHER" id="PTHR43706:SF47">
    <property type="entry name" value="EXTERNAL NADH-UBIQUINONE OXIDOREDUCTASE 1, MITOCHONDRIAL-RELATED"/>
    <property type="match status" value="1"/>
</dbReference>
<dbReference type="PRINTS" id="PR00411">
    <property type="entry name" value="PNDRDTASEI"/>
</dbReference>
<comment type="catalytic activity">
    <reaction evidence="8">
        <text>a quinone + NADH + H(+) = a quinol + NAD(+)</text>
        <dbReference type="Rhea" id="RHEA:46160"/>
        <dbReference type="ChEBI" id="CHEBI:15378"/>
        <dbReference type="ChEBI" id="CHEBI:24646"/>
        <dbReference type="ChEBI" id="CHEBI:57540"/>
        <dbReference type="ChEBI" id="CHEBI:57945"/>
        <dbReference type="ChEBI" id="CHEBI:132124"/>
        <dbReference type="EC" id="1.6.5.9"/>
    </reaction>
</comment>
<evidence type="ECO:0000256" key="1">
    <source>
        <dbReference type="ARBA" id="ARBA00005272"/>
    </source>
</evidence>
<keyword evidence="3" id="KW-0285">Flavoprotein</keyword>
<name>A0ABV6KZV5_9SPHI</name>
<dbReference type="Pfam" id="PF07992">
    <property type="entry name" value="Pyr_redox_2"/>
    <property type="match status" value="1"/>
</dbReference>
<keyword evidence="12" id="KW-1185">Reference proteome</keyword>